<dbReference type="RefSeq" id="WP_072720873.1">
    <property type="nucleotide sequence ID" value="NZ_LN889812.1"/>
</dbReference>
<evidence type="ECO:0000259" key="3">
    <source>
        <dbReference type="Pfam" id="PF05685"/>
    </source>
</evidence>
<keyword evidence="5" id="KW-1185">Reference proteome</keyword>
<sequence length="281" mass="32161">MVTTANLSSPPTQDELPYSDGVPMESQRHVQQMTLLILTLQPWLNGRTDGYAGGNMFVYFSLEQLKNRDFRGPDFFAVVGVPKGERKSWVVWEEGKAPDVVIELLSESTANTDKTDKKLIYQNQLRVSEYFWYDPFNPDDWAGFFLQQGIYQPLILNEHQQFISQSLGLSLVRWSGIYQGTEAVWLRWATLDGELLPLGEEIAEQERQNAKQERQNAEQQRQRAEQAESQLCQVALNLLQNGMTMDQVVEITGLSSEQIQSIQLNRRGEVFSPLRLGTRKS</sequence>
<gene>
    <name evidence="4" type="ORF">PL9214640391</name>
</gene>
<dbReference type="CDD" id="cd06260">
    <property type="entry name" value="DUF820-like"/>
    <property type="match status" value="1"/>
</dbReference>
<evidence type="ECO:0000313" key="5">
    <source>
        <dbReference type="Proteomes" id="UP000184315"/>
    </source>
</evidence>
<dbReference type="EMBL" id="CZDF01000171">
    <property type="protein sequence ID" value="CUR34384.1"/>
    <property type="molecule type" value="Genomic_DNA"/>
</dbReference>
<feature type="coiled-coil region" evidence="1">
    <location>
        <begin position="200"/>
        <end position="234"/>
    </location>
</feature>
<evidence type="ECO:0000313" key="4">
    <source>
        <dbReference type="EMBL" id="CUR34384.1"/>
    </source>
</evidence>
<dbReference type="AlphaFoldDB" id="A0A1J1LP92"/>
<feature type="compositionally biased region" description="Polar residues" evidence="2">
    <location>
        <begin position="1"/>
        <end position="12"/>
    </location>
</feature>
<evidence type="ECO:0000256" key="2">
    <source>
        <dbReference type="SAM" id="MobiDB-lite"/>
    </source>
</evidence>
<keyword evidence="1" id="KW-0175">Coiled coil</keyword>
<accession>A0A1J1LP92</accession>
<dbReference type="PANTHER" id="PTHR33352">
    <property type="entry name" value="SLR1095 PROTEIN"/>
    <property type="match status" value="1"/>
</dbReference>
<protein>
    <recommendedName>
        <fullName evidence="3">Putative restriction endonuclease domain-containing protein</fullName>
    </recommendedName>
</protein>
<dbReference type="InterPro" id="IPR011335">
    <property type="entry name" value="Restrct_endonuc-II-like"/>
</dbReference>
<evidence type="ECO:0000256" key="1">
    <source>
        <dbReference type="SAM" id="Coils"/>
    </source>
</evidence>
<dbReference type="SUPFAM" id="SSF52980">
    <property type="entry name" value="Restriction endonuclease-like"/>
    <property type="match status" value="1"/>
</dbReference>
<feature type="region of interest" description="Disordered" evidence="2">
    <location>
        <begin position="1"/>
        <end position="22"/>
    </location>
</feature>
<dbReference type="InterPro" id="IPR012296">
    <property type="entry name" value="Nuclease_put_TT1808"/>
</dbReference>
<proteinExistence type="predicted"/>
<dbReference type="InterPro" id="IPR008538">
    <property type="entry name" value="Uma2"/>
</dbReference>
<dbReference type="STRING" id="671072.PL9214640391"/>
<organism evidence="4 5">
    <name type="scientific">Planktothrix tepida PCC 9214</name>
    <dbReference type="NCBI Taxonomy" id="671072"/>
    <lineage>
        <taxon>Bacteria</taxon>
        <taxon>Bacillati</taxon>
        <taxon>Cyanobacteriota</taxon>
        <taxon>Cyanophyceae</taxon>
        <taxon>Oscillatoriophycideae</taxon>
        <taxon>Oscillatoriales</taxon>
        <taxon>Microcoleaceae</taxon>
        <taxon>Planktothrix</taxon>
    </lineage>
</organism>
<feature type="domain" description="Putative restriction endonuclease" evidence="3">
    <location>
        <begin position="22"/>
        <end position="170"/>
    </location>
</feature>
<dbReference type="Gene3D" id="3.90.1570.10">
    <property type="entry name" value="tt1808, chain A"/>
    <property type="match status" value="1"/>
</dbReference>
<reference evidence="5" key="1">
    <citation type="submission" date="2015-10" db="EMBL/GenBank/DDBJ databases">
        <authorList>
            <person name="Regsiter A."/>
            <person name="william w."/>
        </authorList>
    </citation>
    <scope>NUCLEOTIDE SEQUENCE [LARGE SCALE GENOMIC DNA]</scope>
</reference>
<name>A0A1J1LP92_9CYAN</name>
<dbReference type="OrthoDB" id="557157at2"/>
<dbReference type="Pfam" id="PF05685">
    <property type="entry name" value="Uma2"/>
    <property type="match status" value="1"/>
</dbReference>
<dbReference type="PANTHER" id="PTHR33352:SF3">
    <property type="entry name" value="SLR1612 PROTEIN"/>
    <property type="match status" value="1"/>
</dbReference>
<dbReference type="Proteomes" id="UP000184315">
    <property type="component" value="Unassembled WGS sequence"/>
</dbReference>